<sequence length="312" mass="35204">MQNTPPDPRQLVVLTVTYHPDLQPLARQFAALPADAWLIVVDNASYEDEIAAVERLVRARPRSTLIRNAANRGLAAALNQAAAHAFEQIPEGQYLLLMDQDSVPEPGAVESLLTAYAALRERDPRVACVGPRLVDASTGLPHGFHCIAGWRWVRRYSEAGDRSPIACANLNGNGTLMHADLFRTLGGLDETLFIDHVDTEWSFRVLNKGLLLYGIPWTAFEHGMGERGLKFWLLGWRIWPHRSPQRHYYLFRNALWLMRRDYVPRVWKTWAAVKLLLTLAAQALIDPRRGAQLRCMVQGLRDGMTTQPDTTP</sequence>
<evidence type="ECO:0000256" key="1">
    <source>
        <dbReference type="ARBA" id="ARBA00006739"/>
    </source>
</evidence>
<keyword evidence="2" id="KW-0328">Glycosyltransferase</keyword>
<name>A0ABM9NHW8_9GAMM</name>
<reference evidence="5 6" key="1">
    <citation type="submission" date="2024-04" db="EMBL/GenBank/DDBJ databases">
        <authorList>
            <person name="Cremers G."/>
        </authorList>
    </citation>
    <scope>NUCLEOTIDE SEQUENCE [LARGE SCALE GENOMIC DNA]</scope>
    <source>
        <strain evidence="5">MeCH1-AG</strain>
    </source>
</reference>
<dbReference type="InterPro" id="IPR001173">
    <property type="entry name" value="Glyco_trans_2-like"/>
</dbReference>
<proteinExistence type="inferred from homology"/>
<keyword evidence="6" id="KW-1185">Reference proteome</keyword>
<protein>
    <submittedName>
        <fullName evidence="5">dTDP-rhamnosyl transferase RfbF</fullName>
        <ecNumber evidence="5">2.-.-.-</ecNumber>
    </submittedName>
</protein>
<dbReference type="InterPro" id="IPR029044">
    <property type="entry name" value="Nucleotide-diphossugar_trans"/>
</dbReference>
<feature type="domain" description="Glycosyltransferase 2-like" evidence="4">
    <location>
        <begin position="38"/>
        <end position="181"/>
    </location>
</feature>
<dbReference type="EMBL" id="OZ026884">
    <property type="protein sequence ID" value="CAL1240216.1"/>
    <property type="molecule type" value="Genomic_DNA"/>
</dbReference>
<gene>
    <name evidence="5" type="ORF">MECH1_V1_1440</name>
</gene>
<evidence type="ECO:0000256" key="2">
    <source>
        <dbReference type="ARBA" id="ARBA00022676"/>
    </source>
</evidence>
<dbReference type="GO" id="GO:0016740">
    <property type="term" value="F:transferase activity"/>
    <property type="evidence" value="ECO:0007669"/>
    <property type="project" value="UniProtKB-KW"/>
</dbReference>
<evidence type="ECO:0000313" key="6">
    <source>
        <dbReference type="Proteomes" id="UP001497493"/>
    </source>
</evidence>
<comment type="similarity">
    <text evidence="1">Belongs to the glycosyltransferase 2 family.</text>
</comment>
<dbReference type="Proteomes" id="UP001497493">
    <property type="component" value="Chromosome"/>
</dbReference>
<dbReference type="PANTHER" id="PTHR43179">
    <property type="entry name" value="RHAMNOSYLTRANSFERASE WBBL"/>
    <property type="match status" value="1"/>
</dbReference>
<accession>A0ABM9NHW8</accession>
<keyword evidence="3 5" id="KW-0808">Transferase</keyword>
<dbReference type="EC" id="2.-.-.-" evidence="5"/>
<dbReference type="SUPFAM" id="SSF53448">
    <property type="entry name" value="Nucleotide-diphospho-sugar transferases"/>
    <property type="match status" value="1"/>
</dbReference>
<organism evidence="5 6">
    <name type="scientific">Candidatus Methylocalor cossyra</name>
    <dbReference type="NCBI Taxonomy" id="3108543"/>
    <lineage>
        <taxon>Bacteria</taxon>
        <taxon>Pseudomonadati</taxon>
        <taxon>Pseudomonadota</taxon>
        <taxon>Gammaproteobacteria</taxon>
        <taxon>Methylococcales</taxon>
        <taxon>Methylococcaceae</taxon>
        <taxon>Candidatus Methylocalor</taxon>
    </lineage>
</organism>
<dbReference type="PANTHER" id="PTHR43179:SF12">
    <property type="entry name" value="GALACTOFURANOSYLTRANSFERASE GLFT2"/>
    <property type="match status" value="1"/>
</dbReference>
<evidence type="ECO:0000313" key="5">
    <source>
        <dbReference type="EMBL" id="CAL1240216.1"/>
    </source>
</evidence>
<dbReference type="Gene3D" id="3.90.550.10">
    <property type="entry name" value="Spore Coat Polysaccharide Biosynthesis Protein SpsA, Chain A"/>
    <property type="match status" value="1"/>
</dbReference>
<evidence type="ECO:0000256" key="3">
    <source>
        <dbReference type="ARBA" id="ARBA00022679"/>
    </source>
</evidence>
<evidence type="ECO:0000259" key="4">
    <source>
        <dbReference type="Pfam" id="PF00535"/>
    </source>
</evidence>
<dbReference type="Pfam" id="PF00535">
    <property type="entry name" value="Glycos_transf_2"/>
    <property type="match status" value="1"/>
</dbReference>
<dbReference type="RefSeq" id="WP_348759716.1">
    <property type="nucleotide sequence ID" value="NZ_OZ026884.1"/>
</dbReference>